<protein>
    <submittedName>
        <fullName evidence="1">14387_t:CDS:1</fullName>
    </submittedName>
</protein>
<evidence type="ECO:0000313" key="1">
    <source>
        <dbReference type="EMBL" id="CAG8737873.1"/>
    </source>
</evidence>
<feature type="non-terminal residue" evidence="1">
    <location>
        <position position="39"/>
    </location>
</feature>
<dbReference type="EMBL" id="CAJVPZ010030874">
    <property type="protein sequence ID" value="CAG8737873.1"/>
    <property type="molecule type" value="Genomic_DNA"/>
</dbReference>
<feature type="non-terminal residue" evidence="1">
    <location>
        <position position="1"/>
    </location>
</feature>
<sequence>KVKFYPNPKPDTTTKTGVIEGILANGNYSIKPDGETGTK</sequence>
<reference evidence="1" key="1">
    <citation type="submission" date="2021-06" db="EMBL/GenBank/DDBJ databases">
        <authorList>
            <person name="Kallberg Y."/>
            <person name="Tangrot J."/>
            <person name="Rosling A."/>
        </authorList>
    </citation>
    <scope>NUCLEOTIDE SEQUENCE</scope>
    <source>
        <strain evidence="1">IN212</strain>
    </source>
</reference>
<dbReference type="Proteomes" id="UP000789396">
    <property type="component" value="Unassembled WGS sequence"/>
</dbReference>
<name>A0A9N9IHZ3_9GLOM</name>
<accession>A0A9N9IHZ3</accession>
<proteinExistence type="predicted"/>
<comment type="caution">
    <text evidence="1">The sequence shown here is derived from an EMBL/GenBank/DDBJ whole genome shotgun (WGS) entry which is preliminary data.</text>
</comment>
<dbReference type="AlphaFoldDB" id="A0A9N9IHZ3"/>
<keyword evidence="2" id="KW-1185">Reference proteome</keyword>
<gene>
    <name evidence="1" type="ORF">RFULGI_LOCUS12630</name>
</gene>
<organism evidence="1 2">
    <name type="scientific">Racocetra fulgida</name>
    <dbReference type="NCBI Taxonomy" id="60492"/>
    <lineage>
        <taxon>Eukaryota</taxon>
        <taxon>Fungi</taxon>
        <taxon>Fungi incertae sedis</taxon>
        <taxon>Mucoromycota</taxon>
        <taxon>Glomeromycotina</taxon>
        <taxon>Glomeromycetes</taxon>
        <taxon>Diversisporales</taxon>
        <taxon>Gigasporaceae</taxon>
        <taxon>Racocetra</taxon>
    </lineage>
</organism>
<evidence type="ECO:0000313" key="2">
    <source>
        <dbReference type="Proteomes" id="UP000789396"/>
    </source>
</evidence>